<keyword evidence="1" id="KW-1133">Transmembrane helix</keyword>
<keyword evidence="1" id="KW-0472">Membrane</keyword>
<keyword evidence="1" id="KW-0812">Transmembrane</keyword>
<protein>
    <submittedName>
        <fullName evidence="2">Uncharacterized protein</fullName>
    </submittedName>
</protein>
<feature type="transmembrane region" description="Helical" evidence="1">
    <location>
        <begin position="32"/>
        <end position="59"/>
    </location>
</feature>
<dbReference type="EMBL" id="GGFL01010110">
    <property type="protein sequence ID" value="MBW74288.1"/>
    <property type="molecule type" value="Transcribed_RNA"/>
</dbReference>
<evidence type="ECO:0000313" key="2">
    <source>
        <dbReference type="EMBL" id="MBW74288.1"/>
    </source>
</evidence>
<evidence type="ECO:0000256" key="1">
    <source>
        <dbReference type="SAM" id="Phobius"/>
    </source>
</evidence>
<sequence>MSFFLFAVTTPFVTFCFCFYSNFEFFYVRLHSFAILCLFSFSFSILLVPHCFTVQIFIVSITSHSNRLH</sequence>
<proteinExistence type="predicted"/>
<reference evidence="2" key="1">
    <citation type="submission" date="2018-01" db="EMBL/GenBank/DDBJ databases">
        <title>An insight into the sialome of Amazonian anophelines.</title>
        <authorList>
            <person name="Ribeiro J.M."/>
            <person name="Scarpassa V."/>
            <person name="Calvo E."/>
        </authorList>
    </citation>
    <scope>NUCLEOTIDE SEQUENCE</scope>
</reference>
<dbReference type="AlphaFoldDB" id="A0A2M4DB24"/>
<organism evidence="2">
    <name type="scientific">Anopheles darlingi</name>
    <name type="common">Mosquito</name>
    <dbReference type="NCBI Taxonomy" id="43151"/>
    <lineage>
        <taxon>Eukaryota</taxon>
        <taxon>Metazoa</taxon>
        <taxon>Ecdysozoa</taxon>
        <taxon>Arthropoda</taxon>
        <taxon>Hexapoda</taxon>
        <taxon>Insecta</taxon>
        <taxon>Pterygota</taxon>
        <taxon>Neoptera</taxon>
        <taxon>Endopterygota</taxon>
        <taxon>Diptera</taxon>
        <taxon>Nematocera</taxon>
        <taxon>Culicoidea</taxon>
        <taxon>Culicidae</taxon>
        <taxon>Anophelinae</taxon>
        <taxon>Anopheles</taxon>
    </lineage>
</organism>
<accession>A0A2M4DB24</accession>
<name>A0A2M4DB24_ANODA</name>